<dbReference type="RefSeq" id="WP_140929444.1">
    <property type="nucleotide sequence ID" value="NZ_VFSU01000034.1"/>
</dbReference>
<keyword evidence="1" id="KW-0812">Transmembrane</keyword>
<comment type="caution">
    <text evidence="2">The sequence shown here is derived from an EMBL/GenBank/DDBJ whole genome shotgun (WGS) entry which is preliminary data.</text>
</comment>
<evidence type="ECO:0000256" key="1">
    <source>
        <dbReference type="SAM" id="Phobius"/>
    </source>
</evidence>
<proteinExistence type="predicted"/>
<feature type="transmembrane region" description="Helical" evidence="1">
    <location>
        <begin position="12"/>
        <end position="30"/>
    </location>
</feature>
<dbReference type="OrthoDB" id="9801588at2"/>
<evidence type="ECO:0000313" key="2">
    <source>
        <dbReference type="EMBL" id="TPE58592.1"/>
    </source>
</evidence>
<name>A0A501XDI9_9SPHN</name>
<reference evidence="2 3" key="1">
    <citation type="submission" date="2019-06" db="EMBL/GenBank/DDBJ databases">
        <authorList>
            <person name="Lee I."/>
            <person name="Jang G.I."/>
            <person name="Hwang C.Y."/>
        </authorList>
    </citation>
    <scope>NUCLEOTIDE SEQUENCE [LARGE SCALE GENOMIC DNA]</scope>
    <source>
        <strain evidence="2 3">PAMC 28131</strain>
    </source>
</reference>
<dbReference type="CDD" id="cd01324">
    <property type="entry name" value="cbb3_Oxidase_CcoQ"/>
    <property type="match status" value="1"/>
</dbReference>
<dbReference type="Proteomes" id="UP000319897">
    <property type="component" value="Unassembled WGS sequence"/>
</dbReference>
<organism evidence="2 3">
    <name type="scientific">Sandaracinobacter neustonicus</name>
    <dbReference type="NCBI Taxonomy" id="1715348"/>
    <lineage>
        <taxon>Bacteria</taxon>
        <taxon>Pseudomonadati</taxon>
        <taxon>Pseudomonadota</taxon>
        <taxon>Alphaproteobacteria</taxon>
        <taxon>Sphingomonadales</taxon>
        <taxon>Sphingosinicellaceae</taxon>
        <taxon>Sandaracinobacter</taxon>
    </lineage>
</organism>
<evidence type="ECO:0000313" key="3">
    <source>
        <dbReference type="Proteomes" id="UP000319897"/>
    </source>
</evidence>
<sequence length="55" mass="6471">MDYQELRHFADSWGLVFMVVTLAALVGWAFRPGSRAVHDDARMIPFRDEETHHER</sequence>
<gene>
    <name evidence="2" type="ORF">FJQ54_16170</name>
</gene>
<protein>
    <submittedName>
        <fullName evidence="2">Cbb3-type cytochrome c oxidase subunit 3</fullName>
    </submittedName>
</protein>
<keyword evidence="1" id="KW-1133">Transmembrane helix</keyword>
<dbReference type="InterPro" id="IPR008621">
    <property type="entry name" value="Cbb3-typ_cyt_oxidase_comp"/>
</dbReference>
<accession>A0A501XDI9</accession>
<dbReference type="AlphaFoldDB" id="A0A501XDI9"/>
<keyword evidence="3" id="KW-1185">Reference proteome</keyword>
<dbReference type="EMBL" id="VFSU01000034">
    <property type="protein sequence ID" value="TPE58592.1"/>
    <property type="molecule type" value="Genomic_DNA"/>
</dbReference>
<keyword evidence="1" id="KW-0472">Membrane</keyword>
<dbReference type="Pfam" id="PF05545">
    <property type="entry name" value="FixQ"/>
    <property type="match status" value="1"/>
</dbReference>